<dbReference type="PANTHER" id="PTHR12542">
    <property type="entry name" value="EXOCYST COMPLEX PROTEIN EXO70"/>
    <property type="match status" value="1"/>
</dbReference>
<evidence type="ECO:0000256" key="1">
    <source>
        <dbReference type="ARBA" id="ARBA00006756"/>
    </source>
</evidence>
<dbReference type="EMBL" id="JAUIZM010000008">
    <property type="protein sequence ID" value="KAK1367897.1"/>
    <property type="molecule type" value="Genomic_DNA"/>
</dbReference>
<dbReference type="GO" id="GO:0005546">
    <property type="term" value="F:phosphatidylinositol-4,5-bisphosphate binding"/>
    <property type="evidence" value="ECO:0007669"/>
    <property type="project" value="InterPro"/>
</dbReference>
<keyword evidence="3" id="KW-0653">Protein transport</keyword>
<name>A0AAD8HIE9_9APIA</name>
<keyword evidence="2 3" id="KW-0813">Transport</keyword>
<gene>
    <name evidence="5" type="ORF">POM88_033989</name>
</gene>
<reference evidence="5" key="1">
    <citation type="submission" date="2023-02" db="EMBL/GenBank/DDBJ databases">
        <title>Genome of toxic invasive species Heracleum sosnowskyi carries increased number of genes despite the absence of recent whole-genome duplications.</title>
        <authorList>
            <person name="Schelkunov M."/>
            <person name="Shtratnikova V."/>
            <person name="Makarenko M."/>
            <person name="Klepikova A."/>
            <person name="Omelchenko D."/>
            <person name="Novikova G."/>
            <person name="Obukhova E."/>
            <person name="Bogdanov V."/>
            <person name="Penin A."/>
            <person name="Logacheva M."/>
        </authorList>
    </citation>
    <scope>NUCLEOTIDE SEQUENCE</scope>
    <source>
        <strain evidence="5">Hsosn_3</strain>
        <tissue evidence="5">Leaf</tissue>
    </source>
</reference>
<feature type="domain" description="Exocyst complex subunit Exo70 C-terminal" evidence="4">
    <location>
        <begin position="48"/>
        <end position="351"/>
    </location>
</feature>
<organism evidence="5 6">
    <name type="scientific">Heracleum sosnowskyi</name>
    <dbReference type="NCBI Taxonomy" id="360622"/>
    <lineage>
        <taxon>Eukaryota</taxon>
        <taxon>Viridiplantae</taxon>
        <taxon>Streptophyta</taxon>
        <taxon>Embryophyta</taxon>
        <taxon>Tracheophyta</taxon>
        <taxon>Spermatophyta</taxon>
        <taxon>Magnoliopsida</taxon>
        <taxon>eudicotyledons</taxon>
        <taxon>Gunneridae</taxon>
        <taxon>Pentapetalae</taxon>
        <taxon>asterids</taxon>
        <taxon>campanulids</taxon>
        <taxon>Apiales</taxon>
        <taxon>Apiaceae</taxon>
        <taxon>Apioideae</taxon>
        <taxon>apioid superclade</taxon>
        <taxon>Tordylieae</taxon>
        <taxon>Tordyliinae</taxon>
        <taxon>Heracleum</taxon>
    </lineage>
</organism>
<evidence type="ECO:0000313" key="5">
    <source>
        <dbReference type="EMBL" id="KAK1367897.1"/>
    </source>
</evidence>
<dbReference type="InterPro" id="IPR046364">
    <property type="entry name" value="Exo70_C"/>
</dbReference>
<comment type="caution">
    <text evidence="5">The sequence shown here is derived from an EMBL/GenBank/DDBJ whole genome shotgun (WGS) entry which is preliminary data.</text>
</comment>
<comment type="similarity">
    <text evidence="1 3">Belongs to the EXO70 family.</text>
</comment>
<dbReference type="Proteomes" id="UP001237642">
    <property type="component" value="Unassembled WGS sequence"/>
</dbReference>
<dbReference type="PANTHER" id="PTHR12542:SF7">
    <property type="entry name" value="EXOCYST SUBUNIT EXO70 FAMILY PROTEIN"/>
    <property type="match status" value="1"/>
</dbReference>
<evidence type="ECO:0000256" key="3">
    <source>
        <dbReference type="RuleBase" id="RU365026"/>
    </source>
</evidence>
<dbReference type="Pfam" id="PF03081">
    <property type="entry name" value="Exo70_C"/>
    <property type="match status" value="1"/>
</dbReference>
<dbReference type="InterPro" id="IPR016159">
    <property type="entry name" value="Cullin_repeat-like_dom_sf"/>
</dbReference>
<evidence type="ECO:0000313" key="6">
    <source>
        <dbReference type="Proteomes" id="UP001237642"/>
    </source>
</evidence>
<dbReference type="Gene3D" id="1.20.1280.170">
    <property type="entry name" value="Exocyst complex component Exo70"/>
    <property type="match status" value="1"/>
</dbReference>
<accession>A0AAD8HIE9</accession>
<protein>
    <recommendedName>
        <fullName evidence="3">Exocyst subunit Exo70 family protein</fullName>
    </recommendedName>
</protein>
<keyword evidence="3" id="KW-0268">Exocytosis</keyword>
<dbReference type="GO" id="GO:0015031">
    <property type="term" value="P:protein transport"/>
    <property type="evidence" value="ECO:0007669"/>
    <property type="project" value="UniProtKB-KW"/>
</dbReference>
<reference evidence="5" key="2">
    <citation type="submission" date="2023-05" db="EMBL/GenBank/DDBJ databases">
        <authorList>
            <person name="Schelkunov M.I."/>
        </authorList>
    </citation>
    <scope>NUCLEOTIDE SEQUENCE</scope>
    <source>
        <strain evidence="5">Hsosn_3</strain>
        <tissue evidence="5">Leaf</tissue>
    </source>
</reference>
<dbReference type="GO" id="GO:0006887">
    <property type="term" value="P:exocytosis"/>
    <property type="evidence" value="ECO:0007669"/>
    <property type="project" value="UniProtKB-KW"/>
</dbReference>
<dbReference type="GO" id="GO:0000145">
    <property type="term" value="C:exocyst"/>
    <property type="evidence" value="ECO:0007669"/>
    <property type="project" value="InterPro"/>
</dbReference>
<dbReference type="InterPro" id="IPR004140">
    <property type="entry name" value="Exo70"/>
</dbReference>
<proteinExistence type="inferred from homology"/>
<comment type="function">
    <text evidence="3">Component of the exocyst complex.</text>
</comment>
<evidence type="ECO:0000259" key="4">
    <source>
        <dbReference type="Pfam" id="PF03081"/>
    </source>
</evidence>
<dbReference type="SUPFAM" id="SSF74788">
    <property type="entry name" value="Cullin repeat-like"/>
    <property type="match status" value="1"/>
</dbReference>
<keyword evidence="6" id="KW-1185">Reference proteome</keyword>
<sequence>MNSTVYSSSVSSSNGYELQGSDYIGHGPKTFWLAADLNNIANVSPIASFQNLFAVFDLYKAMLVIFPEIQNMFNCVSSAYISNRARNIINSLETLVRKLVFSFQDVVLNESSNNLSQKGAVYYMTKYTVYYVDYISLYEELITTIIVSWPTQSLGNKADDQFLEASDGTPLQLHMLRIMMSLRINLKRKSILYEDSSMHYVFIMNNFNSILTTMKECPQLDMIGNEYQSKLNKDILQATQDYFSSIWHKVLYGLRHNGLNYKFLFYKGISKKSVRKRFKTFNTAFEKFCETQSTKFVEDTELREQLRNLILNKFLTDYKSFLEKIGCHIQCERHNERYIKYSSEDLQNKIQSLFSEHLISQ</sequence>
<evidence type="ECO:0000256" key="2">
    <source>
        <dbReference type="ARBA" id="ARBA00022448"/>
    </source>
</evidence>
<dbReference type="AlphaFoldDB" id="A0AAD8HIE9"/>